<protein>
    <submittedName>
        <fullName evidence="1">Uncharacterized protein</fullName>
    </submittedName>
</protein>
<organism evidence="1 2">
    <name type="scientific">Trichuris suis</name>
    <name type="common">pig whipworm</name>
    <dbReference type="NCBI Taxonomy" id="68888"/>
    <lineage>
        <taxon>Eukaryota</taxon>
        <taxon>Metazoa</taxon>
        <taxon>Ecdysozoa</taxon>
        <taxon>Nematoda</taxon>
        <taxon>Enoplea</taxon>
        <taxon>Dorylaimia</taxon>
        <taxon>Trichinellida</taxon>
        <taxon>Trichuridae</taxon>
        <taxon>Trichuris</taxon>
    </lineage>
</organism>
<keyword evidence="2" id="KW-1185">Reference proteome</keyword>
<dbReference type="Proteomes" id="UP000030764">
    <property type="component" value="Unassembled WGS sequence"/>
</dbReference>
<accession>A0A085LJK2</accession>
<proteinExistence type="predicted"/>
<reference evidence="1 2" key="1">
    <citation type="journal article" date="2014" name="Nat. Genet.">
        <title>Genome and transcriptome of the porcine whipworm Trichuris suis.</title>
        <authorList>
            <person name="Jex A.R."/>
            <person name="Nejsum P."/>
            <person name="Schwarz E.M."/>
            <person name="Hu L."/>
            <person name="Young N.D."/>
            <person name="Hall R.S."/>
            <person name="Korhonen P.K."/>
            <person name="Liao S."/>
            <person name="Thamsborg S."/>
            <person name="Xia J."/>
            <person name="Xu P."/>
            <person name="Wang S."/>
            <person name="Scheerlinck J.P."/>
            <person name="Hofmann A."/>
            <person name="Sternberg P.W."/>
            <person name="Wang J."/>
            <person name="Gasser R.B."/>
        </authorList>
    </citation>
    <scope>NUCLEOTIDE SEQUENCE [LARGE SCALE GENOMIC DNA]</scope>
    <source>
        <strain evidence="1">DCEP-RM93M</strain>
    </source>
</reference>
<name>A0A085LJK2_9BILA</name>
<dbReference type="EMBL" id="KL363715">
    <property type="protein sequence ID" value="KFD45148.1"/>
    <property type="molecule type" value="Genomic_DNA"/>
</dbReference>
<dbReference type="AlphaFoldDB" id="A0A085LJK2"/>
<sequence length="253" mass="28703">MSATLCPMSNQRDCYFEQSLHEFVRSRWITSFASTDGERSELSFSIFSIAAGVIKHTSVNLCDEPNWRKQPKDIKRFVHAAAEIANQSYNGQLVIYCHQSSSENVARAMVPFLRIFQSFPRSYVLRPFEELIDELKLFCSHVSGYPATSIPSNGENGSGIDHNRLAVDFVQEFLVFVVYPAKLKTGGRMLDVVIECISLAKDNVAVNIPSQQPQTVARRDREAVKTFFACYKPEITQTEEDDGIENWIDLDEM</sequence>
<evidence type="ECO:0000313" key="2">
    <source>
        <dbReference type="Proteomes" id="UP000030764"/>
    </source>
</evidence>
<evidence type="ECO:0000313" key="1">
    <source>
        <dbReference type="EMBL" id="KFD45148.1"/>
    </source>
</evidence>
<gene>
    <name evidence="1" type="ORF">M513_13975</name>
</gene>